<dbReference type="InterPro" id="IPR032807">
    <property type="entry name" value="GNVR"/>
</dbReference>
<dbReference type="AlphaFoldDB" id="A0A7C4TFL4"/>
<dbReference type="EC" id="2.7.10.2" evidence="4"/>
<feature type="domain" description="Tyrosine-protein kinase G-rich" evidence="20">
    <location>
        <begin position="455"/>
        <end position="528"/>
    </location>
</feature>
<evidence type="ECO:0000256" key="13">
    <source>
        <dbReference type="ARBA" id="ARBA00023136"/>
    </source>
</evidence>
<feature type="domain" description="AAA" evidence="19">
    <location>
        <begin position="608"/>
        <end position="740"/>
    </location>
</feature>
<evidence type="ECO:0000256" key="4">
    <source>
        <dbReference type="ARBA" id="ARBA00011903"/>
    </source>
</evidence>
<dbReference type="GO" id="GO:0005524">
    <property type="term" value="F:ATP binding"/>
    <property type="evidence" value="ECO:0007669"/>
    <property type="project" value="UniProtKB-KW"/>
</dbReference>
<evidence type="ECO:0000256" key="16">
    <source>
        <dbReference type="SAM" id="Coils"/>
    </source>
</evidence>
<keyword evidence="13 17" id="KW-0472">Membrane</keyword>
<dbReference type="EMBL" id="DTGZ01000183">
    <property type="protein sequence ID" value="HGV98550.1"/>
    <property type="molecule type" value="Genomic_DNA"/>
</dbReference>
<evidence type="ECO:0000256" key="15">
    <source>
        <dbReference type="ARBA" id="ARBA00051245"/>
    </source>
</evidence>
<evidence type="ECO:0000256" key="17">
    <source>
        <dbReference type="SAM" id="Phobius"/>
    </source>
</evidence>
<comment type="similarity">
    <text evidence="3">Belongs to the etk/wzc family.</text>
</comment>
<evidence type="ECO:0000256" key="10">
    <source>
        <dbReference type="ARBA" id="ARBA00022777"/>
    </source>
</evidence>
<dbReference type="InterPro" id="IPR003856">
    <property type="entry name" value="LPS_length_determ_N"/>
</dbReference>
<feature type="domain" description="Polysaccharide chain length determinant N-terminal" evidence="18">
    <location>
        <begin position="23"/>
        <end position="112"/>
    </location>
</feature>
<dbReference type="NCBIfam" id="TIGR01007">
    <property type="entry name" value="eps_fam"/>
    <property type="match status" value="1"/>
</dbReference>
<dbReference type="InterPro" id="IPR027417">
    <property type="entry name" value="P-loop_NTPase"/>
</dbReference>
<evidence type="ECO:0000259" key="18">
    <source>
        <dbReference type="Pfam" id="PF02706"/>
    </source>
</evidence>
<dbReference type="Pfam" id="PF02706">
    <property type="entry name" value="Wzz"/>
    <property type="match status" value="1"/>
</dbReference>
<dbReference type="InterPro" id="IPR050445">
    <property type="entry name" value="Bact_polysacc_biosynth/exp"/>
</dbReference>
<keyword evidence="10 21" id="KW-0418">Kinase</keyword>
<dbReference type="GO" id="GO:0004715">
    <property type="term" value="F:non-membrane spanning protein tyrosine kinase activity"/>
    <property type="evidence" value="ECO:0007669"/>
    <property type="project" value="UniProtKB-EC"/>
</dbReference>
<comment type="caution">
    <text evidence="21">The sequence shown here is derived from an EMBL/GenBank/DDBJ whole genome shotgun (WGS) entry which is preliminary data.</text>
</comment>
<keyword evidence="5" id="KW-1003">Cell membrane</keyword>
<evidence type="ECO:0000256" key="1">
    <source>
        <dbReference type="ARBA" id="ARBA00004429"/>
    </source>
</evidence>
<keyword evidence="7 21" id="KW-0808">Transferase</keyword>
<evidence type="ECO:0000256" key="5">
    <source>
        <dbReference type="ARBA" id="ARBA00022475"/>
    </source>
</evidence>
<dbReference type="FunFam" id="3.40.50.300:FF:000527">
    <property type="entry name" value="Tyrosine-protein kinase etk"/>
    <property type="match status" value="1"/>
</dbReference>
<keyword evidence="12 17" id="KW-1133">Transmembrane helix</keyword>
<accession>A0A7C4TFL4</accession>
<dbReference type="PANTHER" id="PTHR32309">
    <property type="entry name" value="TYROSINE-PROTEIN KINASE"/>
    <property type="match status" value="1"/>
</dbReference>
<evidence type="ECO:0000256" key="3">
    <source>
        <dbReference type="ARBA" id="ARBA00008883"/>
    </source>
</evidence>
<proteinExistence type="inferred from homology"/>
<evidence type="ECO:0000313" key="21">
    <source>
        <dbReference type="EMBL" id="HGV98550.1"/>
    </source>
</evidence>
<dbReference type="PANTHER" id="PTHR32309:SF13">
    <property type="entry name" value="FERRIC ENTEROBACTIN TRANSPORT PROTEIN FEPE"/>
    <property type="match status" value="1"/>
</dbReference>
<protein>
    <recommendedName>
        <fullName evidence="4">non-specific protein-tyrosine kinase</fullName>
        <ecNumber evidence="4">2.7.10.2</ecNumber>
    </recommendedName>
</protein>
<keyword evidence="11" id="KW-0067">ATP-binding</keyword>
<evidence type="ECO:0000256" key="9">
    <source>
        <dbReference type="ARBA" id="ARBA00022741"/>
    </source>
</evidence>
<evidence type="ECO:0000256" key="11">
    <source>
        <dbReference type="ARBA" id="ARBA00022840"/>
    </source>
</evidence>
<dbReference type="Pfam" id="PF13807">
    <property type="entry name" value="GNVR"/>
    <property type="match status" value="1"/>
</dbReference>
<comment type="subcellular location">
    <subcellularLocation>
        <location evidence="1">Cell inner membrane</location>
        <topology evidence="1">Multi-pass membrane protein</topology>
    </subcellularLocation>
</comment>
<evidence type="ECO:0000256" key="8">
    <source>
        <dbReference type="ARBA" id="ARBA00022692"/>
    </source>
</evidence>
<dbReference type="Gene3D" id="3.40.50.300">
    <property type="entry name" value="P-loop containing nucleotide triphosphate hydrolases"/>
    <property type="match status" value="1"/>
</dbReference>
<dbReference type="InterPro" id="IPR005702">
    <property type="entry name" value="Wzc-like_C"/>
</dbReference>
<feature type="coiled-coil region" evidence="16">
    <location>
        <begin position="253"/>
        <end position="468"/>
    </location>
</feature>
<dbReference type="InterPro" id="IPR025669">
    <property type="entry name" value="AAA_dom"/>
</dbReference>
<name>A0A7C4TFL4_UNCW3</name>
<evidence type="ECO:0000256" key="2">
    <source>
        <dbReference type="ARBA" id="ARBA00007316"/>
    </source>
</evidence>
<feature type="transmembrane region" description="Helical" evidence="17">
    <location>
        <begin position="38"/>
        <end position="58"/>
    </location>
</feature>
<keyword evidence="6" id="KW-0997">Cell inner membrane</keyword>
<keyword evidence="16" id="KW-0175">Coiled coil</keyword>
<dbReference type="GO" id="GO:0005886">
    <property type="term" value="C:plasma membrane"/>
    <property type="evidence" value="ECO:0007669"/>
    <property type="project" value="UniProtKB-SubCell"/>
</dbReference>
<evidence type="ECO:0000259" key="20">
    <source>
        <dbReference type="Pfam" id="PF13807"/>
    </source>
</evidence>
<dbReference type="SUPFAM" id="SSF52540">
    <property type="entry name" value="P-loop containing nucleoside triphosphate hydrolases"/>
    <property type="match status" value="1"/>
</dbReference>
<evidence type="ECO:0000259" key="19">
    <source>
        <dbReference type="Pfam" id="PF13614"/>
    </source>
</evidence>
<sequence>MVCNFDPRDIFVAVIYRSKMNKELTFQDYLYVIIKRRWLIIICILLGTFGAFLASLRLPKVYEAKVKFRLDLSQTKPTFFTEFYPSQRVDPVESELEIIRSRAIARSVVKKLGLNFILKNPRRALFDSVKISENARPGRYLMKLENNHFTILTNGGEIIGKGYVGELFDNGSIRFLIKETPRENLEFAIVPVERATDDLIDRISVSQIRNTNLVLLKVKYFIPELCARIANTIAYEYIQYSLENIRESARGSKEFIETQIEIFGSELDSAEEKLRRYKQKSGVFLLSETAEEIITALAQFEVEKEKAVVELNETETSIKKLEAELAKDEASYGVYKKMASFPTISNSPLILSLKEQLKNLELKKQEYTLDPNKTAELKIVEEQIAQVKEEINKATKQIVLAGPSIDDPIFKNIITNIMNYETKIFALQSRIEALNQILSRYNLRLKQLPEAEVNLAQLERQRKANEEIYTMLLSKLEESKIAEAMQISGAKIIDYAITPDYPVEPKPRQNALLGFLLGLLIGVGGAFLLEYLDSSIKSAKEIEDITGISVLASVPRIKDKEMKIIPSIFEIDSELAEAYRILRTNISFTAAEKSIKSLLVTSTAPQEGKTTTSINLGITFNQLGYRVLLMDCDFRRPMFYRYFKTFIKDNQLGLSDVLANQIKLKDVIIQTSEPNLKFITSGTVSVNPAELLGSQKMANVLDELKSEFDFLIIDAPPALAVADTRILGKICDGIIVVVMAGRTNRNAVLDVKEELQKAGEKIIGYVLNGVDRVSPYYYYRHRS</sequence>
<dbReference type="Pfam" id="PF13614">
    <property type="entry name" value="AAA_31"/>
    <property type="match status" value="1"/>
</dbReference>
<gene>
    <name evidence="21" type="ORF">ENV60_09705</name>
</gene>
<comment type="similarity">
    <text evidence="2">Belongs to the CpsD/CapB family.</text>
</comment>
<evidence type="ECO:0000256" key="7">
    <source>
        <dbReference type="ARBA" id="ARBA00022679"/>
    </source>
</evidence>
<comment type="catalytic activity">
    <reaction evidence="15">
        <text>L-tyrosyl-[protein] + ATP = O-phospho-L-tyrosyl-[protein] + ADP + H(+)</text>
        <dbReference type="Rhea" id="RHEA:10596"/>
        <dbReference type="Rhea" id="RHEA-COMP:10136"/>
        <dbReference type="Rhea" id="RHEA-COMP:20101"/>
        <dbReference type="ChEBI" id="CHEBI:15378"/>
        <dbReference type="ChEBI" id="CHEBI:30616"/>
        <dbReference type="ChEBI" id="CHEBI:46858"/>
        <dbReference type="ChEBI" id="CHEBI:61978"/>
        <dbReference type="ChEBI" id="CHEBI:456216"/>
        <dbReference type="EC" id="2.7.10.2"/>
    </reaction>
</comment>
<organism evidence="21">
    <name type="scientific">candidate division WOR-3 bacterium</name>
    <dbReference type="NCBI Taxonomy" id="2052148"/>
    <lineage>
        <taxon>Bacteria</taxon>
        <taxon>Bacteria division WOR-3</taxon>
    </lineage>
</organism>
<reference evidence="21" key="1">
    <citation type="journal article" date="2020" name="mSystems">
        <title>Genome- and Community-Level Interaction Insights into Carbon Utilization and Element Cycling Functions of Hydrothermarchaeota in Hydrothermal Sediment.</title>
        <authorList>
            <person name="Zhou Z."/>
            <person name="Liu Y."/>
            <person name="Xu W."/>
            <person name="Pan J."/>
            <person name="Luo Z.H."/>
            <person name="Li M."/>
        </authorList>
    </citation>
    <scope>NUCLEOTIDE SEQUENCE [LARGE SCALE GENOMIC DNA]</scope>
    <source>
        <strain evidence="21">SpSt-774</strain>
    </source>
</reference>
<dbReference type="GO" id="GO:0042802">
    <property type="term" value="F:identical protein binding"/>
    <property type="evidence" value="ECO:0007669"/>
    <property type="project" value="UniProtKB-ARBA"/>
</dbReference>
<keyword evidence="14" id="KW-0829">Tyrosine-protein kinase</keyword>
<evidence type="ECO:0000256" key="14">
    <source>
        <dbReference type="ARBA" id="ARBA00023137"/>
    </source>
</evidence>
<evidence type="ECO:0000256" key="6">
    <source>
        <dbReference type="ARBA" id="ARBA00022519"/>
    </source>
</evidence>
<keyword evidence="9" id="KW-0547">Nucleotide-binding</keyword>
<keyword evidence="8 17" id="KW-0812">Transmembrane</keyword>
<evidence type="ECO:0000256" key="12">
    <source>
        <dbReference type="ARBA" id="ARBA00022989"/>
    </source>
</evidence>
<dbReference type="CDD" id="cd05387">
    <property type="entry name" value="BY-kinase"/>
    <property type="match status" value="1"/>
</dbReference>